<sequence>MEQTSSPIHDSSQARGLKRSSNRCDVQRPCTLCVRAGVTCAAPTRVTTWRVHEAGRPAKKPRRDKRRASSSTTSEHTPRASLAEQSSDALNPCEGNESIAIAELSAPSDDQVDHAPYTANSASIQYLEEAFQQHETTSPDAAETSSFAVPRQGGAHCSPTSVNASQKRPSAPISVSHRDTPHPSAGASCSAMLSVLPRRDIADLLVENYFDRIHWFVLVFHQSDFRQRLQLLYDGLESTHQEHPSPIGFVSSFIAVCILSLSYMDQERTAKLSELGGHAASLQSHLLERLRSSIMDVAADSSIEAVQTCVLLGSYYVYHGQPQQAWPICGLSLRLAQALKLHRRAKEELTEVPDLDDPRQRAGETRKRCWWAVYEIETFCSMLYGYPLSINDDDCDVGPLHQYPERSRDPTWNVAMWRSNGQATLLSYKVAMAGLSVIVRAALLDLYSLRASSNREGAGGSTTSAHMRSLTKSVNELNKKLDAWSSQLPRELQVDRPRTSTATPCEDYLQNRLGSCSNACYHYLFPLQSLSLKLALENAKILVHRPLLSYRMSTSRVHHTKCSMEPPDPCQLSIQICQDAALQISAICSTPVVKDAGATHAVAFICLHLLTASITLSILAILRSMTPSSHECKMGLRQLMGMQLRLSSKSVIARQGFSVSKKLMSLLLEKEMKEMLDIPAHDDFVAHTVAAEQRLGVSSRGCSDLTNNTRQNPDLTGPDDSCIDGQILETGLGGSTDTNPQMFNADDSFFYEDPTIMQALFDFEQAAAVTELPSETSIHEYGPNPQASINVSAQDYSWIWNSNFDSCFP</sequence>
<name>A0A2T2NQ62_CORCC</name>
<feature type="compositionally biased region" description="Polar residues" evidence="2">
    <location>
        <begin position="1"/>
        <end position="14"/>
    </location>
</feature>
<dbReference type="InterPro" id="IPR007219">
    <property type="entry name" value="XnlR_reg_dom"/>
</dbReference>
<feature type="compositionally biased region" description="Basic residues" evidence="2">
    <location>
        <begin position="57"/>
        <end position="68"/>
    </location>
</feature>
<dbReference type="Proteomes" id="UP000240883">
    <property type="component" value="Unassembled WGS sequence"/>
</dbReference>
<gene>
    <name evidence="4" type="ORF">BS50DRAFT_609548</name>
</gene>
<keyword evidence="1" id="KW-0539">Nucleus</keyword>
<evidence type="ECO:0000259" key="3">
    <source>
        <dbReference type="SMART" id="SM00906"/>
    </source>
</evidence>
<dbReference type="Pfam" id="PF04082">
    <property type="entry name" value="Fungal_trans"/>
    <property type="match status" value="1"/>
</dbReference>
<feature type="compositionally biased region" description="Polar residues" evidence="2">
    <location>
        <begin position="158"/>
        <end position="168"/>
    </location>
</feature>
<reference evidence="4 5" key="1">
    <citation type="journal article" date="2018" name="Front. Microbiol.">
        <title>Genome-Wide Analysis of Corynespora cassiicola Leaf Fall Disease Putative Effectors.</title>
        <authorList>
            <person name="Lopez D."/>
            <person name="Ribeiro S."/>
            <person name="Label P."/>
            <person name="Fumanal B."/>
            <person name="Venisse J.S."/>
            <person name="Kohler A."/>
            <person name="de Oliveira R.R."/>
            <person name="Labutti K."/>
            <person name="Lipzen A."/>
            <person name="Lail K."/>
            <person name="Bauer D."/>
            <person name="Ohm R.A."/>
            <person name="Barry K.W."/>
            <person name="Spatafora J."/>
            <person name="Grigoriev I.V."/>
            <person name="Martin F.M."/>
            <person name="Pujade-Renaud V."/>
        </authorList>
    </citation>
    <scope>NUCLEOTIDE SEQUENCE [LARGE SCALE GENOMIC DNA]</scope>
    <source>
        <strain evidence="4 5">Philippines</strain>
    </source>
</reference>
<keyword evidence="5" id="KW-1185">Reference proteome</keyword>
<dbReference type="OrthoDB" id="3266505at2759"/>
<dbReference type="InterPro" id="IPR050987">
    <property type="entry name" value="AtrR-like"/>
</dbReference>
<dbReference type="GO" id="GO:0006351">
    <property type="term" value="P:DNA-templated transcription"/>
    <property type="evidence" value="ECO:0007669"/>
    <property type="project" value="InterPro"/>
</dbReference>
<evidence type="ECO:0000313" key="5">
    <source>
        <dbReference type="Proteomes" id="UP000240883"/>
    </source>
</evidence>
<evidence type="ECO:0000256" key="2">
    <source>
        <dbReference type="SAM" id="MobiDB-lite"/>
    </source>
</evidence>
<evidence type="ECO:0000313" key="4">
    <source>
        <dbReference type="EMBL" id="PSN67577.1"/>
    </source>
</evidence>
<dbReference type="CDD" id="cd12148">
    <property type="entry name" value="fungal_TF_MHR"/>
    <property type="match status" value="1"/>
</dbReference>
<dbReference type="AlphaFoldDB" id="A0A2T2NQ62"/>
<dbReference type="PANTHER" id="PTHR46910">
    <property type="entry name" value="TRANSCRIPTION FACTOR PDR1"/>
    <property type="match status" value="1"/>
</dbReference>
<feature type="region of interest" description="Disordered" evidence="2">
    <location>
        <begin position="1"/>
        <end position="24"/>
    </location>
</feature>
<feature type="domain" description="Xylanolytic transcriptional activator regulatory" evidence="3">
    <location>
        <begin position="325"/>
        <end position="405"/>
    </location>
</feature>
<protein>
    <recommendedName>
        <fullName evidence="3">Xylanolytic transcriptional activator regulatory domain-containing protein</fullName>
    </recommendedName>
</protein>
<dbReference type="GO" id="GO:0008270">
    <property type="term" value="F:zinc ion binding"/>
    <property type="evidence" value="ECO:0007669"/>
    <property type="project" value="InterPro"/>
</dbReference>
<proteinExistence type="predicted"/>
<dbReference type="GO" id="GO:0003700">
    <property type="term" value="F:DNA-binding transcription factor activity"/>
    <property type="evidence" value="ECO:0007669"/>
    <property type="project" value="InterPro"/>
</dbReference>
<dbReference type="PANTHER" id="PTHR46910:SF17">
    <property type="entry name" value="SCFA-RELATED"/>
    <property type="match status" value="1"/>
</dbReference>
<dbReference type="SMART" id="SM00906">
    <property type="entry name" value="Fungal_trans"/>
    <property type="match status" value="1"/>
</dbReference>
<dbReference type="EMBL" id="KZ678134">
    <property type="protein sequence ID" value="PSN67577.1"/>
    <property type="molecule type" value="Genomic_DNA"/>
</dbReference>
<feature type="region of interest" description="Disordered" evidence="2">
    <location>
        <begin position="51"/>
        <end position="93"/>
    </location>
</feature>
<feature type="region of interest" description="Disordered" evidence="2">
    <location>
        <begin position="150"/>
        <end position="185"/>
    </location>
</feature>
<accession>A0A2T2NQ62</accession>
<evidence type="ECO:0000256" key="1">
    <source>
        <dbReference type="ARBA" id="ARBA00023242"/>
    </source>
</evidence>
<dbReference type="GO" id="GO:0003677">
    <property type="term" value="F:DNA binding"/>
    <property type="evidence" value="ECO:0007669"/>
    <property type="project" value="InterPro"/>
</dbReference>
<organism evidence="4 5">
    <name type="scientific">Corynespora cassiicola Philippines</name>
    <dbReference type="NCBI Taxonomy" id="1448308"/>
    <lineage>
        <taxon>Eukaryota</taxon>
        <taxon>Fungi</taxon>
        <taxon>Dikarya</taxon>
        <taxon>Ascomycota</taxon>
        <taxon>Pezizomycotina</taxon>
        <taxon>Dothideomycetes</taxon>
        <taxon>Pleosporomycetidae</taxon>
        <taxon>Pleosporales</taxon>
        <taxon>Corynesporascaceae</taxon>
        <taxon>Corynespora</taxon>
    </lineage>
</organism>